<dbReference type="InterPro" id="IPR020568">
    <property type="entry name" value="Ribosomal_Su5_D2-typ_SF"/>
</dbReference>
<dbReference type="Proteomes" id="UP000473699">
    <property type="component" value="Unassembled WGS sequence"/>
</dbReference>
<evidence type="ECO:0000256" key="3">
    <source>
        <dbReference type="ARBA" id="ARBA00022741"/>
    </source>
</evidence>
<evidence type="ECO:0000256" key="4">
    <source>
        <dbReference type="ARBA" id="ARBA00022777"/>
    </source>
</evidence>
<evidence type="ECO:0000313" key="9">
    <source>
        <dbReference type="Proteomes" id="UP000473699"/>
    </source>
</evidence>
<dbReference type="EMBL" id="VUNH01000009">
    <property type="protein sequence ID" value="MST56102.1"/>
    <property type="molecule type" value="Genomic_DNA"/>
</dbReference>
<comment type="caution">
    <text evidence="6">Lacks conserved residue(s) required for the propagation of feature annotation.</text>
</comment>
<dbReference type="GO" id="GO:0050515">
    <property type="term" value="F:4-(cytidine 5'-diphospho)-2-C-methyl-D-erythritol kinase activity"/>
    <property type="evidence" value="ECO:0007669"/>
    <property type="project" value="UniProtKB-UniRule"/>
</dbReference>
<keyword evidence="5 6" id="KW-0067">ATP-binding</keyword>
<name>A0A6L5YER3_9BACT</name>
<dbReference type="EC" id="2.7.1.148" evidence="6"/>
<dbReference type="UniPathway" id="UPA00056">
    <property type="reaction ID" value="UER00094"/>
</dbReference>
<sequence length="278" mass="30699">MEFRNCWGKINLSLRVVGRLRSGYHELCSIFFKIGPVDCLTINESVEDNVRVIFSRTKSGIQGRNILLKTLDKIRAAGIAIPPLDMRLEKRVPPGTGLGSGSGDAAALLDYLVSAGYPVERFAAEIGADVPFLLSQAPVALARGAGEKLAPLQAPSARWRVAVVIPAWRCVTADMFVRLDEYFHDEWKSTGGRARSEACQVFDRLVRGEFFGLLPNDFSDLLLREHGEYRALFADFYRTGAIAWGISGSGSSAFALWNENDFCGFSTTLPWVEDVLIF</sequence>
<keyword evidence="2 6" id="KW-0808">Transferase</keyword>
<evidence type="ECO:0000256" key="2">
    <source>
        <dbReference type="ARBA" id="ARBA00022679"/>
    </source>
</evidence>
<keyword evidence="6" id="KW-0414">Isoprene biosynthesis</keyword>
<accession>A0A6L5YER3</accession>
<evidence type="ECO:0000256" key="5">
    <source>
        <dbReference type="ARBA" id="ARBA00022840"/>
    </source>
</evidence>
<feature type="active site" evidence="6">
    <location>
        <position position="129"/>
    </location>
</feature>
<evidence type="ECO:0000256" key="6">
    <source>
        <dbReference type="HAMAP-Rule" id="MF_00061"/>
    </source>
</evidence>
<dbReference type="GO" id="GO:0019288">
    <property type="term" value="P:isopentenyl diphosphate biosynthetic process, methylerythritol 4-phosphate pathway"/>
    <property type="evidence" value="ECO:0007669"/>
    <property type="project" value="UniProtKB-UniRule"/>
</dbReference>
<keyword evidence="4 6" id="KW-0418">Kinase</keyword>
<dbReference type="PANTHER" id="PTHR43527:SF2">
    <property type="entry name" value="4-DIPHOSPHOCYTIDYL-2-C-METHYL-D-ERYTHRITOL KINASE, CHLOROPLASTIC"/>
    <property type="match status" value="1"/>
</dbReference>
<comment type="function">
    <text evidence="6">Catalyzes the phosphorylation of the position 2 hydroxy group of 4-diphosphocytidyl-2C-methyl-D-erythritol.</text>
</comment>
<dbReference type="Gene3D" id="3.30.70.890">
    <property type="entry name" value="GHMP kinase, C-terminal domain"/>
    <property type="match status" value="1"/>
</dbReference>
<organism evidence="8 9">
    <name type="scientific">Pyramidobacter porci</name>
    <dbReference type="NCBI Taxonomy" id="2605789"/>
    <lineage>
        <taxon>Bacteria</taxon>
        <taxon>Thermotogati</taxon>
        <taxon>Synergistota</taxon>
        <taxon>Synergistia</taxon>
        <taxon>Synergistales</taxon>
        <taxon>Dethiosulfovibrionaceae</taxon>
        <taxon>Pyramidobacter</taxon>
    </lineage>
</organism>
<dbReference type="HAMAP" id="MF_00061">
    <property type="entry name" value="IspE"/>
    <property type="match status" value="1"/>
</dbReference>
<gene>
    <name evidence="6" type="primary">ispE</name>
    <name evidence="8" type="ORF">FYJ74_08665</name>
</gene>
<evidence type="ECO:0000259" key="7">
    <source>
        <dbReference type="Pfam" id="PF00288"/>
    </source>
</evidence>
<dbReference type="AlphaFoldDB" id="A0A6L5YER3"/>
<keyword evidence="9" id="KW-1185">Reference proteome</keyword>
<dbReference type="Gene3D" id="3.30.230.10">
    <property type="match status" value="1"/>
</dbReference>
<comment type="catalytic activity">
    <reaction evidence="6">
        <text>4-CDP-2-C-methyl-D-erythritol + ATP = 4-CDP-2-C-methyl-D-erythritol 2-phosphate + ADP + H(+)</text>
        <dbReference type="Rhea" id="RHEA:18437"/>
        <dbReference type="ChEBI" id="CHEBI:15378"/>
        <dbReference type="ChEBI" id="CHEBI:30616"/>
        <dbReference type="ChEBI" id="CHEBI:57823"/>
        <dbReference type="ChEBI" id="CHEBI:57919"/>
        <dbReference type="ChEBI" id="CHEBI:456216"/>
        <dbReference type="EC" id="2.7.1.148"/>
    </reaction>
</comment>
<comment type="pathway">
    <text evidence="6">Isoprenoid biosynthesis; isopentenyl diphosphate biosynthesis via DXP pathway; isopentenyl diphosphate from 1-deoxy-D-xylulose 5-phosphate: step 3/6.</text>
</comment>
<protein>
    <recommendedName>
        <fullName evidence="1 6">4-diphosphocytidyl-2-C-methyl-D-erythritol kinase</fullName>
        <shortName evidence="6">CMK</shortName>
        <ecNumber evidence="6">2.7.1.148</ecNumber>
    </recommendedName>
    <alternativeName>
        <fullName evidence="6">4-(cytidine-5'-diphospho)-2-C-methyl-D-erythritol kinase</fullName>
    </alternativeName>
</protein>
<dbReference type="Pfam" id="PF00288">
    <property type="entry name" value="GHMP_kinases_N"/>
    <property type="match status" value="1"/>
</dbReference>
<dbReference type="InterPro" id="IPR036554">
    <property type="entry name" value="GHMP_kinase_C_sf"/>
</dbReference>
<dbReference type="InterPro" id="IPR004424">
    <property type="entry name" value="IspE"/>
</dbReference>
<dbReference type="SUPFAM" id="SSF54211">
    <property type="entry name" value="Ribosomal protein S5 domain 2-like"/>
    <property type="match status" value="1"/>
</dbReference>
<feature type="active site" evidence="6">
    <location>
        <position position="9"/>
    </location>
</feature>
<comment type="caution">
    <text evidence="8">The sequence shown here is derived from an EMBL/GenBank/DDBJ whole genome shotgun (WGS) entry which is preliminary data.</text>
</comment>
<dbReference type="SUPFAM" id="SSF55060">
    <property type="entry name" value="GHMP Kinase, C-terminal domain"/>
    <property type="match status" value="1"/>
</dbReference>
<proteinExistence type="inferred from homology"/>
<reference evidence="8 9" key="1">
    <citation type="submission" date="2019-08" db="EMBL/GenBank/DDBJ databases">
        <title>In-depth cultivation of the pig gut microbiome towards novel bacterial diversity and tailored functional studies.</title>
        <authorList>
            <person name="Wylensek D."/>
            <person name="Hitch T.C.A."/>
            <person name="Clavel T."/>
        </authorList>
    </citation>
    <scope>NUCLEOTIDE SEQUENCE [LARGE SCALE GENOMIC DNA]</scope>
    <source>
        <strain evidence="8 9">SM-530-WT-4B</strain>
    </source>
</reference>
<dbReference type="PANTHER" id="PTHR43527">
    <property type="entry name" value="4-DIPHOSPHOCYTIDYL-2-C-METHYL-D-ERYTHRITOL KINASE, CHLOROPLASTIC"/>
    <property type="match status" value="1"/>
</dbReference>
<dbReference type="GO" id="GO:0005524">
    <property type="term" value="F:ATP binding"/>
    <property type="evidence" value="ECO:0007669"/>
    <property type="project" value="UniProtKB-UniRule"/>
</dbReference>
<dbReference type="GO" id="GO:0016114">
    <property type="term" value="P:terpenoid biosynthetic process"/>
    <property type="evidence" value="ECO:0007669"/>
    <property type="project" value="InterPro"/>
</dbReference>
<feature type="domain" description="GHMP kinase N-terminal" evidence="7">
    <location>
        <begin position="65"/>
        <end position="115"/>
    </location>
</feature>
<comment type="similarity">
    <text evidence="6">Belongs to the GHMP kinase family. IspE subfamily.</text>
</comment>
<dbReference type="InterPro" id="IPR006204">
    <property type="entry name" value="GHMP_kinase_N_dom"/>
</dbReference>
<dbReference type="InterPro" id="IPR014721">
    <property type="entry name" value="Ribsml_uS5_D2-typ_fold_subgr"/>
</dbReference>
<evidence type="ECO:0000256" key="1">
    <source>
        <dbReference type="ARBA" id="ARBA00017473"/>
    </source>
</evidence>
<keyword evidence="3 6" id="KW-0547">Nucleotide-binding</keyword>
<evidence type="ECO:0000313" key="8">
    <source>
        <dbReference type="EMBL" id="MST56102.1"/>
    </source>
</evidence>